<accession>A0A5C5ZYC2</accession>
<dbReference type="AlphaFoldDB" id="A0A5C5ZYC2"/>
<protein>
    <submittedName>
        <fullName evidence="1">Uncharacterized protein</fullName>
    </submittedName>
</protein>
<comment type="caution">
    <text evidence="1">The sequence shown here is derived from an EMBL/GenBank/DDBJ whole genome shotgun (WGS) entry which is preliminary data.</text>
</comment>
<proteinExistence type="predicted"/>
<gene>
    <name evidence="1" type="ORF">Pla52n_60290</name>
</gene>
<evidence type="ECO:0000313" key="1">
    <source>
        <dbReference type="EMBL" id="TWT92664.1"/>
    </source>
</evidence>
<reference evidence="1 2" key="1">
    <citation type="submission" date="2019-02" db="EMBL/GenBank/DDBJ databases">
        <title>Deep-cultivation of Planctomycetes and their phenomic and genomic characterization uncovers novel biology.</title>
        <authorList>
            <person name="Wiegand S."/>
            <person name="Jogler M."/>
            <person name="Boedeker C."/>
            <person name="Pinto D."/>
            <person name="Vollmers J."/>
            <person name="Rivas-Marin E."/>
            <person name="Kohn T."/>
            <person name="Peeters S.H."/>
            <person name="Heuer A."/>
            <person name="Rast P."/>
            <person name="Oberbeckmann S."/>
            <person name="Bunk B."/>
            <person name="Jeske O."/>
            <person name="Meyerdierks A."/>
            <person name="Storesund J.E."/>
            <person name="Kallscheuer N."/>
            <person name="Luecker S."/>
            <person name="Lage O.M."/>
            <person name="Pohl T."/>
            <person name="Merkel B.J."/>
            <person name="Hornburger P."/>
            <person name="Mueller R.-W."/>
            <person name="Bruemmer F."/>
            <person name="Labrenz M."/>
            <person name="Spormann A.M."/>
            <person name="Op Den Camp H."/>
            <person name="Overmann J."/>
            <person name="Amann R."/>
            <person name="Jetten M.S.M."/>
            <person name="Mascher T."/>
            <person name="Medema M.H."/>
            <person name="Devos D.P."/>
            <person name="Kaster A.-K."/>
            <person name="Ovreas L."/>
            <person name="Rohde M."/>
            <person name="Galperin M.Y."/>
            <person name="Jogler C."/>
        </authorList>
    </citation>
    <scope>NUCLEOTIDE SEQUENCE [LARGE SCALE GENOMIC DNA]</scope>
    <source>
        <strain evidence="1 2">Pla52n</strain>
    </source>
</reference>
<dbReference type="PROSITE" id="PS51257">
    <property type="entry name" value="PROKAR_LIPOPROTEIN"/>
    <property type="match status" value="1"/>
</dbReference>
<name>A0A5C5ZYC2_9BACT</name>
<keyword evidence="2" id="KW-1185">Reference proteome</keyword>
<evidence type="ECO:0000313" key="2">
    <source>
        <dbReference type="Proteomes" id="UP000320176"/>
    </source>
</evidence>
<sequence length="61" mass="6628">MGTKRVCAKQQPRDTDRFLTLLAFVGLALGCQNVALDMQLQSAGFVPPFGVGIKKLFSETL</sequence>
<dbReference type="EMBL" id="SJPN01000010">
    <property type="protein sequence ID" value="TWT92664.1"/>
    <property type="molecule type" value="Genomic_DNA"/>
</dbReference>
<organism evidence="1 2">
    <name type="scientific">Stieleria varia</name>
    <dbReference type="NCBI Taxonomy" id="2528005"/>
    <lineage>
        <taxon>Bacteria</taxon>
        <taxon>Pseudomonadati</taxon>
        <taxon>Planctomycetota</taxon>
        <taxon>Planctomycetia</taxon>
        <taxon>Pirellulales</taxon>
        <taxon>Pirellulaceae</taxon>
        <taxon>Stieleria</taxon>
    </lineage>
</organism>
<dbReference type="Proteomes" id="UP000320176">
    <property type="component" value="Unassembled WGS sequence"/>
</dbReference>